<evidence type="ECO:0000313" key="3">
    <source>
        <dbReference type="Proteomes" id="UP001162972"/>
    </source>
</evidence>
<name>A0AAD6PFZ1_9ROSI</name>
<evidence type="ECO:0000313" key="2">
    <source>
        <dbReference type="EMBL" id="KAJ6428952.1"/>
    </source>
</evidence>
<dbReference type="AlphaFoldDB" id="A0AAD6PFZ1"/>
<evidence type="ECO:0000256" key="1">
    <source>
        <dbReference type="ARBA" id="ARBA00006974"/>
    </source>
</evidence>
<accession>A0AAD6PFZ1</accession>
<dbReference type="Proteomes" id="UP001162972">
    <property type="component" value="Chromosome 8"/>
</dbReference>
<comment type="similarity">
    <text evidence="1">Belongs to the ARG7 family.</text>
</comment>
<dbReference type="PANTHER" id="PTHR31374:SF45">
    <property type="entry name" value="SAUR FAMILY PROTEIN"/>
    <property type="match status" value="1"/>
</dbReference>
<dbReference type="Pfam" id="PF02519">
    <property type="entry name" value="Auxin_inducible"/>
    <property type="match status" value="1"/>
</dbReference>
<dbReference type="EMBL" id="JAPFFJ010000004">
    <property type="protein sequence ID" value="KAJ6428952.1"/>
    <property type="molecule type" value="Genomic_DNA"/>
</dbReference>
<dbReference type="GO" id="GO:0009733">
    <property type="term" value="P:response to auxin"/>
    <property type="evidence" value="ECO:0007669"/>
    <property type="project" value="InterPro"/>
</dbReference>
<reference evidence="2 3" key="1">
    <citation type="journal article" date="2023" name="Int. J. Mol. Sci.">
        <title>De Novo Assembly and Annotation of 11 Diverse Shrub Willow (Salix) Genomes Reveals Novel Gene Organization in Sex-Linked Regions.</title>
        <authorList>
            <person name="Hyden B."/>
            <person name="Feng K."/>
            <person name="Yates T.B."/>
            <person name="Jawdy S."/>
            <person name="Cereghino C."/>
            <person name="Smart L.B."/>
            <person name="Muchero W."/>
        </authorList>
    </citation>
    <scope>NUCLEOTIDE SEQUENCE [LARGE SCALE GENOMIC DNA]</scope>
    <source>
        <tissue evidence="2">Shoot tip</tissue>
    </source>
</reference>
<protein>
    <recommendedName>
        <fullName evidence="4">SAUR family protein</fullName>
    </recommendedName>
</protein>
<keyword evidence="3" id="KW-1185">Reference proteome</keyword>
<dbReference type="InterPro" id="IPR003676">
    <property type="entry name" value="SAUR_fam"/>
</dbReference>
<dbReference type="PANTHER" id="PTHR31374">
    <property type="entry name" value="AUXIN-INDUCED PROTEIN-LIKE-RELATED"/>
    <property type="match status" value="1"/>
</dbReference>
<organism evidence="2 3">
    <name type="scientific">Salix udensis</name>
    <dbReference type="NCBI Taxonomy" id="889485"/>
    <lineage>
        <taxon>Eukaryota</taxon>
        <taxon>Viridiplantae</taxon>
        <taxon>Streptophyta</taxon>
        <taxon>Embryophyta</taxon>
        <taxon>Tracheophyta</taxon>
        <taxon>Spermatophyta</taxon>
        <taxon>Magnoliopsida</taxon>
        <taxon>eudicotyledons</taxon>
        <taxon>Gunneridae</taxon>
        <taxon>Pentapetalae</taxon>
        <taxon>rosids</taxon>
        <taxon>fabids</taxon>
        <taxon>Malpighiales</taxon>
        <taxon>Salicaceae</taxon>
        <taxon>Saliceae</taxon>
        <taxon>Salix</taxon>
    </lineage>
</organism>
<comment type="caution">
    <text evidence="2">The sequence shown here is derived from an EMBL/GenBank/DDBJ whole genome shotgun (WGS) entry which is preliminary data.</text>
</comment>
<proteinExistence type="inferred from homology"/>
<evidence type="ECO:0008006" key="4">
    <source>
        <dbReference type="Google" id="ProtNLM"/>
    </source>
</evidence>
<gene>
    <name evidence="2" type="ORF">OIU84_020567</name>
</gene>
<sequence>MVLKMINKGSFLKHCPSNLGTNWFMKQATRYHFHDWKSLSLLPEEGYCIVPNDVPKGHLAVYVGEDCKRYVIKLTLLKHPHFKALLDRAEEVFGFTTGSKLCIPCNEKHVQKHATLRQLSTG</sequence>